<sequence length="129" mass="14431">VILGQSPSLTLQRRRAKMATTRSILQTTRARFVGLGRLGLCTALKCEQADWDIVGSDVFPAHVDSINEITLRLTEPRVEEALRSSKHLRATLKLREVIDRVDMVFILVATPTDSGDQAYDTSALSRFFE</sequence>
<evidence type="ECO:0000313" key="2">
    <source>
        <dbReference type="EMBL" id="ABP00601.1"/>
    </source>
</evidence>
<dbReference type="Gramene" id="ABP00601">
    <property type="protein sequence ID" value="ABP00601"/>
    <property type="gene ID" value="OSTLU_93979"/>
</dbReference>
<dbReference type="PANTHER" id="PTHR43750:SF2">
    <property type="entry name" value="UDP-GLUCOSE 6-DEHYDROGENASE"/>
    <property type="match status" value="1"/>
</dbReference>
<dbReference type="STRING" id="436017.A4SA47"/>
<evidence type="ECO:0000259" key="1">
    <source>
        <dbReference type="Pfam" id="PF03721"/>
    </source>
</evidence>
<dbReference type="PANTHER" id="PTHR43750">
    <property type="entry name" value="UDP-GLUCOSE 6-DEHYDROGENASE TUAD"/>
    <property type="match status" value="1"/>
</dbReference>
<evidence type="ECO:0000313" key="3">
    <source>
        <dbReference type="Proteomes" id="UP000001568"/>
    </source>
</evidence>
<dbReference type="AlphaFoldDB" id="A4SA47"/>
<dbReference type="GeneID" id="5006364"/>
<dbReference type="Gene3D" id="3.40.50.720">
    <property type="entry name" value="NAD(P)-binding Rossmann-like Domain"/>
    <property type="match status" value="1"/>
</dbReference>
<organism evidence="2 3">
    <name type="scientific">Ostreococcus lucimarinus (strain CCE9901)</name>
    <dbReference type="NCBI Taxonomy" id="436017"/>
    <lineage>
        <taxon>Eukaryota</taxon>
        <taxon>Viridiplantae</taxon>
        <taxon>Chlorophyta</taxon>
        <taxon>Mamiellophyceae</taxon>
        <taxon>Mamiellales</taxon>
        <taxon>Bathycoccaceae</taxon>
        <taxon>Ostreococcus</taxon>
    </lineage>
</organism>
<protein>
    <recommendedName>
        <fullName evidence="1">UDP-glucose/GDP-mannose dehydrogenase N-terminal domain-containing protein</fullName>
    </recommendedName>
</protein>
<feature type="domain" description="UDP-glucose/GDP-mannose dehydrogenase N-terminal" evidence="1">
    <location>
        <begin position="32"/>
        <end position="125"/>
    </location>
</feature>
<dbReference type="KEGG" id="olu:OSTLU_93979"/>
<reference evidence="2 3" key="1">
    <citation type="journal article" date="2007" name="Proc. Natl. Acad. Sci. U.S.A.">
        <title>The tiny eukaryote Ostreococcus provides genomic insights into the paradox of plankton speciation.</title>
        <authorList>
            <person name="Palenik B."/>
            <person name="Grimwood J."/>
            <person name="Aerts A."/>
            <person name="Rouze P."/>
            <person name="Salamov A."/>
            <person name="Putnam N."/>
            <person name="Dupont C."/>
            <person name="Jorgensen R."/>
            <person name="Derelle E."/>
            <person name="Rombauts S."/>
            <person name="Zhou K."/>
            <person name="Otillar R."/>
            <person name="Merchant S.S."/>
            <person name="Podell S."/>
            <person name="Gaasterland T."/>
            <person name="Napoli C."/>
            <person name="Gendler K."/>
            <person name="Manuell A."/>
            <person name="Tai V."/>
            <person name="Vallon O."/>
            <person name="Piganeau G."/>
            <person name="Jancek S."/>
            <person name="Heijde M."/>
            <person name="Jabbari K."/>
            <person name="Bowler C."/>
            <person name="Lohr M."/>
            <person name="Robbens S."/>
            <person name="Werner G."/>
            <person name="Dubchak I."/>
            <person name="Pazour G.J."/>
            <person name="Ren Q."/>
            <person name="Paulsen I."/>
            <person name="Delwiche C."/>
            <person name="Schmutz J."/>
            <person name="Rokhsar D."/>
            <person name="Van de Peer Y."/>
            <person name="Moreau H."/>
            <person name="Grigoriev I.V."/>
        </authorList>
    </citation>
    <scope>NUCLEOTIDE SEQUENCE [LARGE SCALE GENOMIC DNA]</scope>
    <source>
        <strain evidence="2 3">CCE9901</strain>
    </source>
</reference>
<gene>
    <name evidence="2" type="ORF">OSTLU_93979</name>
</gene>
<feature type="non-terminal residue" evidence="2">
    <location>
        <position position="1"/>
    </location>
</feature>
<dbReference type="InterPro" id="IPR001732">
    <property type="entry name" value="UDP-Glc/GDP-Man_DH_N"/>
</dbReference>
<dbReference type="GO" id="GO:0016616">
    <property type="term" value="F:oxidoreductase activity, acting on the CH-OH group of donors, NAD or NADP as acceptor"/>
    <property type="evidence" value="ECO:0007669"/>
    <property type="project" value="InterPro"/>
</dbReference>
<keyword evidence="3" id="KW-1185">Reference proteome</keyword>
<dbReference type="EMBL" id="CP000598">
    <property type="protein sequence ID" value="ABP00601.1"/>
    <property type="molecule type" value="Genomic_DNA"/>
</dbReference>
<dbReference type="SUPFAM" id="SSF51735">
    <property type="entry name" value="NAD(P)-binding Rossmann-fold domains"/>
    <property type="match status" value="1"/>
</dbReference>
<dbReference type="Pfam" id="PF03721">
    <property type="entry name" value="UDPG_MGDP_dh_N"/>
    <property type="match status" value="1"/>
</dbReference>
<dbReference type="Proteomes" id="UP000001568">
    <property type="component" value="Chromosome 18"/>
</dbReference>
<dbReference type="GO" id="GO:0051287">
    <property type="term" value="F:NAD binding"/>
    <property type="evidence" value="ECO:0007669"/>
    <property type="project" value="InterPro"/>
</dbReference>
<dbReference type="HOGENOM" id="CLU_1954374_0_0_1"/>
<name>A4SA47_OSTLU</name>
<dbReference type="RefSeq" id="XP_001422284.1">
    <property type="nucleotide sequence ID" value="XM_001422247.1"/>
</dbReference>
<accession>A4SA47</accession>
<proteinExistence type="predicted"/>
<dbReference type="InterPro" id="IPR036291">
    <property type="entry name" value="NAD(P)-bd_dom_sf"/>
</dbReference>